<name>A0A6I4T9F9_9SPHN</name>
<dbReference type="GO" id="GO:0004493">
    <property type="term" value="F:methylmalonyl-CoA epimerase activity"/>
    <property type="evidence" value="ECO:0007669"/>
    <property type="project" value="TreeGrafter"/>
</dbReference>
<dbReference type="InterPro" id="IPR004360">
    <property type="entry name" value="Glyas_Fos-R_dOase_dom"/>
</dbReference>
<keyword evidence="4" id="KW-1185">Reference proteome</keyword>
<comment type="caution">
    <text evidence="3">The sequence shown here is derived from an EMBL/GenBank/DDBJ whole genome shotgun (WGS) entry which is preliminary data.</text>
</comment>
<reference evidence="3 4" key="1">
    <citation type="submission" date="2019-12" db="EMBL/GenBank/DDBJ databases">
        <title>Genomic-based taxomic classification of the family Erythrobacteraceae.</title>
        <authorList>
            <person name="Xu L."/>
        </authorList>
    </citation>
    <scope>NUCLEOTIDE SEQUENCE [LARGE SCALE GENOMIC DNA]</scope>
    <source>
        <strain evidence="3 4">LMG 29518</strain>
    </source>
</reference>
<dbReference type="EMBL" id="WTYT01000007">
    <property type="protein sequence ID" value="MXO67039.1"/>
    <property type="molecule type" value="Genomic_DNA"/>
</dbReference>
<proteinExistence type="predicted"/>
<dbReference type="RefSeq" id="WP_160737493.1">
    <property type="nucleotide sequence ID" value="NZ_WTYT01000007.1"/>
</dbReference>
<dbReference type="InterPro" id="IPR051785">
    <property type="entry name" value="MMCE/EMCE_epimerase"/>
</dbReference>
<dbReference type="PANTHER" id="PTHR43048:SF3">
    <property type="entry name" value="METHYLMALONYL-COA EPIMERASE, MITOCHONDRIAL"/>
    <property type="match status" value="1"/>
</dbReference>
<keyword evidence="1" id="KW-0479">Metal-binding</keyword>
<dbReference type="GO" id="GO:0046491">
    <property type="term" value="P:L-methylmalonyl-CoA metabolic process"/>
    <property type="evidence" value="ECO:0007669"/>
    <property type="project" value="TreeGrafter"/>
</dbReference>
<feature type="domain" description="VOC" evidence="2">
    <location>
        <begin position="11"/>
        <end position="161"/>
    </location>
</feature>
<protein>
    <submittedName>
        <fullName evidence="3">VOC family protein</fullName>
    </submittedName>
</protein>
<dbReference type="SUPFAM" id="SSF54593">
    <property type="entry name" value="Glyoxalase/Bleomycin resistance protein/Dihydroxybiphenyl dioxygenase"/>
    <property type="match status" value="1"/>
</dbReference>
<accession>A0A6I4T9F9</accession>
<dbReference type="PROSITE" id="PS51819">
    <property type="entry name" value="VOC"/>
    <property type="match status" value="1"/>
</dbReference>
<dbReference type="OrthoDB" id="9813630at2"/>
<dbReference type="GO" id="GO:0046872">
    <property type="term" value="F:metal ion binding"/>
    <property type="evidence" value="ECO:0007669"/>
    <property type="project" value="UniProtKB-KW"/>
</dbReference>
<evidence type="ECO:0000259" key="2">
    <source>
        <dbReference type="PROSITE" id="PS51819"/>
    </source>
</evidence>
<dbReference type="Gene3D" id="3.10.180.10">
    <property type="entry name" value="2,3-Dihydroxybiphenyl 1,2-Dioxygenase, domain 1"/>
    <property type="match status" value="1"/>
</dbReference>
<gene>
    <name evidence="3" type="ORF">GRI91_14840</name>
</gene>
<evidence type="ECO:0000256" key="1">
    <source>
        <dbReference type="ARBA" id="ARBA00022723"/>
    </source>
</evidence>
<dbReference type="InterPro" id="IPR029068">
    <property type="entry name" value="Glyas_Bleomycin-R_OHBP_Dase"/>
</dbReference>
<evidence type="ECO:0000313" key="3">
    <source>
        <dbReference type="EMBL" id="MXO67039.1"/>
    </source>
</evidence>
<dbReference type="Proteomes" id="UP000438476">
    <property type="component" value="Unassembled WGS sequence"/>
</dbReference>
<dbReference type="InterPro" id="IPR037523">
    <property type="entry name" value="VOC_core"/>
</dbReference>
<dbReference type="PANTHER" id="PTHR43048">
    <property type="entry name" value="METHYLMALONYL-COA EPIMERASE"/>
    <property type="match status" value="1"/>
</dbReference>
<dbReference type="Pfam" id="PF00903">
    <property type="entry name" value="Glyoxalase"/>
    <property type="match status" value="1"/>
</dbReference>
<sequence>MTEADKPQFLAADHVSFTVEELEPAIAFYCDVMGASELFRMGPLDAAEMPKDDAGRDWTDTHIGVAGACITLVMLKLTDNLNLQLITYDKPHDKSTVRPRHCDAGGHHLGLKVDDVEKAARYLSAHGCEVQEIIAIDAGPLAGKKNLYIRDPFGNPIEIVD</sequence>
<organism evidence="3 4">
    <name type="scientific">Altericroceibacterium endophyticum</name>
    <dbReference type="NCBI Taxonomy" id="1808508"/>
    <lineage>
        <taxon>Bacteria</taxon>
        <taxon>Pseudomonadati</taxon>
        <taxon>Pseudomonadota</taxon>
        <taxon>Alphaproteobacteria</taxon>
        <taxon>Sphingomonadales</taxon>
        <taxon>Erythrobacteraceae</taxon>
        <taxon>Altericroceibacterium</taxon>
    </lineage>
</organism>
<evidence type="ECO:0000313" key="4">
    <source>
        <dbReference type="Proteomes" id="UP000438476"/>
    </source>
</evidence>
<dbReference type="AlphaFoldDB" id="A0A6I4T9F9"/>